<dbReference type="RefSeq" id="WP_066051256.1">
    <property type="nucleotide sequence ID" value="NZ_CP014223.1"/>
</dbReference>
<sequence length="83" mass="9834">MKLHFTEEQKKQELNKLYLEEDDLLLEAEFVEGEGRKFLISGVATIEGERYHEFEIICELAEDASEDPVSVINTDWVWYDFNF</sequence>
<dbReference type="Proteomes" id="UP000184204">
    <property type="component" value="Unassembled WGS sequence"/>
</dbReference>
<protein>
    <submittedName>
        <fullName evidence="2">Uncharacterized protein</fullName>
    </submittedName>
</protein>
<reference evidence="4" key="3">
    <citation type="submission" date="2016-11" db="EMBL/GenBank/DDBJ databases">
        <authorList>
            <person name="Jaros S."/>
            <person name="Januszkiewicz K."/>
            <person name="Wedrychowicz H."/>
        </authorList>
    </citation>
    <scope>NUCLEOTIDE SEQUENCE [LARGE SCALE GENOMIC DNA]</scope>
    <source>
        <strain evidence="4">DSM 1682</strain>
    </source>
</reference>
<reference evidence="1 3" key="1">
    <citation type="journal article" date="2016" name="Genome Announc.">
        <title>Complete Genome Sequence of the Amino Acid-Fermenting Clostridium propionicum X2 (DSM 1682).</title>
        <authorList>
            <person name="Poehlein A."/>
            <person name="Schlien K."/>
            <person name="Chowdhury N.P."/>
            <person name="Gottschalk G."/>
            <person name="Buckel W."/>
            <person name="Daniel R."/>
        </authorList>
    </citation>
    <scope>NUCLEOTIDE SEQUENCE [LARGE SCALE GENOMIC DNA]</scope>
    <source>
        <strain evidence="1 3">X2</strain>
    </source>
</reference>
<keyword evidence="3" id="KW-1185">Reference proteome</keyword>
<reference evidence="3" key="2">
    <citation type="submission" date="2016-01" db="EMBL/GenBank/DDBJ databases">
        <authorList>
            <person name="Poehlein A."/>
            <person name="Schlien K."/>
            <person name="Gottschalk G."/>
            <person name="Buckel W."/>
            <person name="Daniel R."/>
        </authorList>
    </citation>
    <scope>NUCLEOTIDE SEQUENCE [LARGE SCALE GENOMIC DNA]</scope>
    <source>
        <strain evidence="3">X2</strain>
    </source>
</reference>
<dbReference type="EMBL" id="CP014223">
    <property type="protein sequence ID" value="AMJ41659.1"/>
    <property type="molecule type" value="Genomic_DNA"/>
</dbReference>
<name>A0A0X8VD58_ANAPI</name>
<dbReference type="KEGG" id="cpro:CPRO_20780"/>
<dbReference type="AlphaFoldDB" id="A0A0X8VD58"/>
<dbReference type="OrthoDB" id="2066740at2"/>
<evidence type="ECO:0000313" key="4">
    <source>
        <dbReference type="Proteomes" id="UP000184204"/>
    </source>
</evidence>
<evidence type="ECO:0000313" key="3">
    <source>
        <dbReference type="Proteomes" id="UP000068026"/>
    </source>
</evidence>
<gene>
    <name evidence="1" type="ORF">CPRO_20780</name>
    <name evidence="2" type="ORF">SAMN02745151_02099</name>
</gene>
<proteinExistence type="predicted"/>
<evidence type="ECO:0000313" key="2">
    <source>
        <dbReference type="EMBL" id="SHE88489.1"/>
    </source>
</evidence>
<accession>A0A0X8VD58</accession>
<evidence type="ECO:0000313" key="1">
    <source>
        <dbReference type="EMBL" id="AMJ41659.1"/>
    </source>
</evidence>
<dbReference type="EMBL" id="FQUA01000009">
    <property type="protein sequence ID" value="SHE88489.1"/>
    <property type="molecule type" value="Genomic_DNA"/>
</dbReference>
<organism evidence="2 4">
    <name type="scientific">Anaerotignum propionicum DSM 1682</name>
    <dbReference type="NCBI Taxonomy" id="991789"/>
    <lineage>
        <taxon>Bacteria</taxon>
        <taxon>Bacillati</taxon>
        <taxon>Bacillota</taxon>
        <taxon>Clostridia</taxon>
        <taxon>Lachnospirales</taxon>
        <taxon>Anaerotignaceae</taxon>
        <taxon>Anaerotignum</taxon>
    </lineage>
</organism>
<reference evidence="2" key="4">
    <citation type="submission" date="2016-11" db="EMBL/GenBank/DDBJ databases">
        <authorList>
            <person name="Varghese N."/>
            <person name="Submissions S."/>
        </authorList>
    </citation>
    <scope>NUCLEOTIDE SEQUENCE</scope>
    <source>
        <strain evidence="2">DSM 1682</strain>
    </source>
</reference>
<dbReference type="Proteomes" id="UP000068026">
    <property type="component" value="Chromosome"/>
</dbReference>